<evidence type="ECO:0000256" key="13">
    <source>
        <dbReference type="SAM" id="Phobius"/>
    </source>
</evidence>
<organism evidence="14 15">
    <name type="scientific">Crepidotus variabilis</name>
    <dbReference type="NCBI Taxonomy" id="179855"/>
    <lineage>
        <taxon>Eukaryota</taxon>
        <taxon>Fungi</taxon>
        <taxon>Dikarya</taxon>
        <taxon>Basidiomycota</taxon>
        <taxon>Agaricomycotina</taxon>
        <taxon>Agaricomycetes</taxon>
        <taxon>Agaricomycetidae</taxon>
        <taxon>Agaricales</taxon>
        <taxon>Agaricineae</taxon>
        <taxon>Crepidotaceae</taxon>
        <taxon>Crepidotus</taxon>
    </lineage>
</organism>
<dbReference type="GO" id="GO:0016020">
    <property type="term" value="C:membrane"/>
    <property type="evidence" value="ECO:0007669"/>
    <property type="project" value="UniProtKB-SubCell"/>
</dbReference>
<dbReference type="InterPro" id="IPR017972">
    <property type="entry name" value="Cyt_P450_CS"/>
</dbReference>
<dbReference type="CDD" id="cd11041">
    <property type="entry name" value="CYP503A1-like"/>
    <property type="match status" value="1"/>
</dbReference>
<evidence type="ECO:0000256" key="2">
    <source>
        <dbReference type="ARBA" id="ARBA00004370"/>
    </source>
</evidence>
<dbReference type="GO" id="GO:0020037">
    <property type="term" value="F:heme binding"/>
    <property type="evidence" value="ECO:0007669"/>
    <property type="project" value="InterPro"/>
</dbReference>
<sequence length="510" mass="57408">MDAQDGGSNLLFWFVGFGILITIILRTERSESDLRHIPTPGYRGHLRSYIDAFKFAFLGPTLIQTAYQKYRPGPVRFATLHRWIVVMTGAQLFEEFRKLSEEEVSLTALVGDSDFPLYHAGHDQIIGTKNVQEFSCYLTQNLSLVFPRIREEVSISLKGLSLKASGWTEVEATQLVLQLVTAVNHRVIFGLTSIENEEFNSLGLTTMKQILASRYSLIFDFLPQLRSSVFAYFTQARQSQRRYHTTISAFVSSRISDTKTLSSDRVPHDLLSWTLSGGSSNLLEGSANALSNLTLSVSESISTSFLHVLYYLSANPKYASLMRKEVEASVSKEGWNKSSVDKMHRLDSFIKESLRLNCVNSVSSVRKVLTDLRLSDGTVLPFGSVLCLPSSSQHLSSDIYGSNSTTFDGFRFSRLQEQHYADYEPHDPGTNIALPRYQLATSSSSYLTWGYGRHACPGRFYASMVMKLVLAMILVEFDIRFLEGVRPDDVVCNGARRMPGKEVKILIRRR</sequence>
<dbReference type="GO" id="GO:0016705">
    <property type="term" value="F:oxidoreductase activity, acting on paired donors, with incorporation or reduction of molecular oxygen"/>
    <property type="evidence" value="ECO:0007669"/>
    <property type="project" value="InterPro"/>
</dbReference>
<reference evidence="14" key="1">
    <citation type="submission" date="2020-11" db="EMBL/GenBank/DDBJ databases">
        <authorList>
            <consortium name="DOE Joint Genome Institute"/>
            <person name="Ahrendt S."/>
            <person name="Riley R."/>
            <person name="Andreopoulos W."/>
            <person name="Labutti K."/>
            <person name="Pangilinan J."/>
            <person name="Ruiz-Duenas F.J."/>
            <person name="Barrasa J.M."/>
            <person name="Sanchez-Garcia M."/>
            <person name="Camarero S."/>
            <person name="Miyauchi S."/>
            <person name="Serrano A."/>
            <person name="Linde D."/>
            <person name="Babiker R."/>
            <person name="Drula E."/>
            <person name="Ayuso-Fernandez I."/>
            <person name="Pacheco R."/>
            <person name="Padilla G."/>
            <person name="Ferreira P."/>
            <person name="Barriuso J."/>
            <person name="Kellner H."/>
            <person name="Castanera R."/>
            <person name="Alfaro M."/>
            <person name="Ramirez L."/>
            <person name="Pisabarro A.G."/>
            <person name="Kuo A."/>
            <person name="Tritt A."/>
            <person name="Lipzen A."/>
            <person name="He G."/>
            <person name="Yan M."/>
            <person name="Ng V."/>
            <person name="Cullen D."/>
            <person name="Martin F."/>
            <person name="Rosso M.-N."/>
            <person name="Henrissat B."/>
            <person name="Hibbett D."/>
            <person name="Martinez A.T."/>
            <person name="Grigoriev I.V."/>
        </authorList>
    </citation>
    <scope>NUCLEOTIDE SEQUENCE</scope>
    <source>
        <strain evidence="14">CBS 506.95</strain>
    </source>
</reference>
<dbReference type="OrthoDB" id="1844152at2759"/>
<comment type="similarity">
    <text evidence="3 12">Belongs to the cytochrome P450 family.</text>
</comment>
<dbReference type="Pfam" id="PF00067">
    <property type="entry name" value="p450"/>
    <property type="match status" value="1"/>
</dbReference>
<keyword evidence="4 12" id="KW-0349">Heme</keyword>
<evidence type="ECO:0000256" key="3">
    <source>
        <dbReference type="ARBA" id="ARBA00010617"/>
    </source>
</evidence>
<name>A0A9P6EF69_9AGAR</name>
<evidence type="ECO:0000256" key="4">
    <source>
        <dbReference type="ARBA" id="ARBA00022617"/>
    </source>
</evidence>
<dbReference type="Proteomes" id="UP000807306">
    <property type="component" value="Unassembled WGS sequence"/>
</dbReference>
<dbReference type="InterPro" id="IPR001128">
    <property type="entry name" value="Cyt_P450"/>
</dbReference>
<dbReference type="PROSITE" id="PS00086">
    <property type="entry name" value="CYTOCHROME_P450"/>
    <property type="match status" value="1"/>
</dbReference>
<keyword evidence="8 12" id="KW-0560">Oxidoreductase</keyword>
<evidence type="ECO:0000256" key="7">
    <source>
        <dbReference type="ARBA" id="ARBA00022989"/>
    </source>
</evidence>
<evidence type="ECO:0000256" key="8">
    <source>
        <dbReference type="ARBA" id="ARBA00023002"/>
    </source>
</evidence>
<evidence type="ECO:0000256" key="6">
    <source>
        <dbReference type="ARBA" id="ARBA00022723"/>
    </source>
</evidence>
<comment type="cofactor">
    <cofactor evidence="1">
        <name>heme</name>
        <dbReference type="ChEBI" id="CHEBI:30413"/>
    </cofactor>
</comment>
<dbReference type="EMBL" id="MU157858">
    <property type="protein sequence ID" value="KAF9527773.1"/>
    <property type="molecule type" value="Genomic_DNA"/>
</dbReference>
<evidence type="ECO:0000256" key="1">
    <source>
        <dbReference type="ARBA" id="ARBA00001971"/>
    </source>
</evidence>
<keyword evidence="9 12" id="KW-0408">Iron</keyword>
<keyword evidence="15" id="KW-1185">Reference proteome</keyword>
<keyword evidence="7 13" id="KW-1133">Transmembrane helix</keyword>
<dbReference type="PANTHER" id="PTHR46206:SF5">
    <property type="entry name" value="P450, PUTATIVE (EUROFUNG)-RELATED"/>
    <property type="match status" value="1"/>
</dbReference>
<comment type="subcellular location">
    <subcellularLocation>
        <location evidence="2">Membrane</location>
    </subcellularLocation>
</comment>
<dbReference type="AlphaFoldDB" id="A0A9P6EF69"/>
<proteinExistence type="inferred from homology"/>
<dbReference type="GO" id="GO:0005506">
    <property type="term" value="F:iron ion binding"/>
    <property type="evidence" value="ECO:0007669"/>
    <property type="project" value="InterPro"/>
</dbReference>
<protein>
    <submittedName>
        <fullName evidence="14">Cytochrome P450</fullName>
    </submittedName>
</protein>
<evidence type="ECO:0000256" key="9">
    <source>
        <dbReference type="ARBA" id="ARBA00023004"/>
    </source>
</evidence>
<keyword evidence="11 13" id="KW-0472">Membrane</keyword>
<keyword evidence="6 12" id="KW-0479">Metal-binding</keyword>
<keyword evidence="10 12" id="KW-0503">Monooxygenase</keyword>
<accession>A0A9P6EF69</accession>
<evidence type="ECO:0000313" key="15">
    <source>
        <dbReference type="Proteomes" id="UP000807306"/>
    </source>
</evidence>
<comment type="caution">
    <text evidence="14">The sequence shown here is derived from an EMBL/GenBank/DDBJ whole genome shotgun (WGS) entry which is preliminary data.</text>
</comment>
<evidence type="ECO:0000256" key="5">
    <source>
        <dbReference type="ARBA" id="ARBA00022692"/>
    </source>
</evidence>
<evidence type="ECO:0000256" key="10">
    <source>
        <dbReference type="ARBA" id="ARBA00023033"/>
    </source>
</evidence>
<dbReference type="GO" id="GO:0004497">
    <property type="term" value="F:monooxygenase activity"/>
    <property type="evidence" value="ECO:0007669"/>
    <property type="project" value="UniProtKB-KW"/>
</dbReference>
<dbReference type="Gene3D" id="1.10.630.10">
    <property type="entry name" value="Cytochrome P450"/>
    <property type="match status" value="1"/>
</dbReference>
<dbReference type="InterPro" id="IPR036396">
    <property type="entry name" value="Cyt_P450_sf"/>
</dbReference>
<dbReference type="SUPFAM" id="SSF48264">
    <property type="entry name" value="Cytochrome P450"/>
    <property type="match status" value="1"/>
</dbReference>
<evidence type="ECO:0000256" key="12">
    <source>
        <dbReference type="RuleBase" id="RU000461"/>
    </source>
</evidence>
<evidence type="ECO:0000256" key="11">
    <source>
        <dbReference type="ARBA" id="ARBA00023136"/>
    </source>
</evidence>
<feature type="transmembrane region" description="Helical" evidence="13">
    <location>
        <begin position="6"/>
        <end position="25"/>
    </location>
</feature>
<dbReference type="PANTHER" id="PTHR46206">
    <property type="entry name" value="CYTOCHROME P450"/>
    <property type="match status" value="1"/>
</dbReference>
<keyword evidence="5 13" id="KW-0812">Transmembrane</keyword>
<evidence type="ECO:0000313" key="14">
    <source>
        <dbReference type="EMBL" id="KAF9527773.1"/>
    </source>
</evidence>
<gene>
    <name evidence="14" type="ORF">CPB83DRAFT_855605</name>
</gene>